<dbReference type="KEGG" id="ypac:CEW88_17445"/>
<dbReference type="InterPro" id="IPR002938">
    <property type="entry name" value="FAD-bd"/>
</dbReference>
<dbReference type="Gene3D" id="3.50.50.60">
    <property type="entry name" value="FAD/NAD(P)-binding domain"/>
    <property type="match status" value="1"/>
</dbReference>
<keyword evidence="3" id="KW-0560">Oxidoreductase</keyword>
<dbReference type="SUPFAM" id="SSF51905">
    <property type="entry name" value="FAD/NAD(P)-binding domain"/>
    <property type="match status" value="1"/>
</dbReference>
<dbReference type="PANTHER" id="PTHR42685:SF22">
    <property type="entry name" value="CONDITIONED MEDIUM FACTOR RECEPTOR 1"/>
    <property type="match status" value="1"/>
</dbReference>
<gene>
    <name evidence="3" type="ORF">CEW88_17445</name>
</gene>
<dbReference type="Proteomes" id="UP000244915">
    <property type="component" value="Chromosome 2"/>
</dbReference>
<feature type="region of interest" description="Disordered" evidence="1">
    <location>
        <begin position="1"/>
        <end position="24"/>
    </location>
</feature>
<evidence type="ECO:0000313" key="4">
    <source>
        <dbReference type="Proteomes" id="UP000244915"/>
    </source>
</evidence>
<feature type="domain" description="FAD-binding" evidence="2">
    <location>
        <begin position="38"/>
        <end position="343"/>
    </location>
</feature>
<dbReference type="GO" id="GO:0004497">
    <property type="term" value="F:monooxygenase activity"/>
    <property type="evidence" value="ECO:0007669"/>
    <property type="project" value="UniProtKB-KW"/>
</dbReference>
<reference evidence="3 4" key="1">
    <citation type="submission" date="2017-06" db="EMBL/GenBank/DDBJ databases">
        <title>Yangia sp. YSBP01 complete genome sequence.</title>
        <authorList>
            <person name="Woo J.-H."/>
            <person name="Kim H.-S."/>
        </authorList>
    </citation>
    <scope>NUCLEOTIDE SEQUENCE [LARGE SCALE GENOMIC DNA]</scope>
    <source>
        <strain evidence="3 4">YSBP01</strain>
    </source>
</reference>
<accession>A0A2U8HI65</accession>
<dbReference type="EMBL" id="CP022190">
    <property type="protein sequence ID" value="AWI85514.1"/>
    <property type="molecule type" value="Genomic_DNA"/>
</dbReference>
<evidence type="ECO:0000313" key="3">
    <source>
        <dbReference type="EMBL" id="AWI85514.1"/>
    </source>
</evidence>
<dbReference type="GO" id="GO:0071949">
    <property type="term" value="F:FAD binding"/>
    <property type="evidence" value="ECO:0007669"/>
    <property type="project" value="InterPro"/>
</dbReference>
<evidence type="ECO:0000259" key="2">
    <source>
        <dbReference type="Pfam" id="PF01494"/>
    </source>
</evidence>
<organism evidence="3 4">
    <name type="scientific">Alloyangia pacifica</name>
    <dbReference type="NCBI Taxonomy" id="311180"/>
    <lineage>
        <taxon>Bacteria</taxon>
        <taxon>Pseudomonadati</taxon>
        <taxon>Pseudomonadota</taxon>
        <taxon>Alphaproteobacteria</taxon>
        <taxon>Rhodobacterales</taxon>
        <taxon>Roseobacteraceae</taxon>
        <taxon>Alloyangia</taxon>
    </lineage>
</organism>
<dbReference type="InterPro" id="IPR050407">
    <property type="entry name" value="Geranylgeranyl_reductase"/>
</dbReference>
<protein>
    <submittedName>
        <fullName evidence="3">FAD-binding monooxygenase</fullName>
    </submittedName>
</protein>
<name>A0A2U8HI65_9RHOB</name>
<dbReference type="Pfam" id="PF01494">
    <property type="entry name" value="FAD_binding_3"/>
    <property type="match status" value="1"/>
</dbReference>
<keyword evidence="3" id="KW-0503">Monooxygenase</keyword>
<proteinExistence type="predicted"/>
<dbReference type="PANTHER" id="PTHR42685">
    <property type="entry name" value="GERANYLGERANYL DIPHOSPHATE REDUCTASE"/>
    <property type="match status" value="1"/>
</dbReference>
<evidence type="ECO:0000256" key="1">
    <source>
        <dbReference type="SAM" id="MobiDB-lite"/>
    </source>
</evidence>
<dbReference type="AlphaFoldDB" id="A0A2U8HI65"/>
<sequence>MGSDAMPKTSPRSSPPACAGAINLPPDKRNIHMTTETYDVLIVGARCAGAATALQLARSGVRVLLIDGARAGTDTMSTHALMRGAVMLLERWGLAEPLRAAGTPQIARTSFIYGAETLDIALRPEHCVKTLMAPRRHLLDRMLAEAAAEAGAELRYETRCAALIHDPQGRVTGARLTLADGTTREVSAGLVIGADGKRSRVARLVGAEVTRQARHTVACAYQYFSGLPNRGFRWHFTNGAAGGIIPTNDGGSCAFVALPEDSHAALRSAPVQALAARHMPRMAEDMAGAEPAEARVIFAGLKGYMRRCAGPGWTLVGDASWFRDPITAHGITDAFRDSELLAEAVKSGSLSSYESLRDRLSLPIFELSDRIASLDWTLDELADLHKQLNRAMKANQAWIAGARDEVRRVA</sequence>
<dbReference type="InterPro" id="IPR036188">
    <property type="entry name" value="FAD/NAD-bd_sf"/>
</dbReference>
<dbReference type="PRINTS" id="PR00420">
    <property type="entry name" value="RNGMNOXGNASE"/>
</dbReference>